<keyword evidence="2" id="KW-1185">Reference proteome</keyword>
<evidence type="ECO:0008006" key="3">
    <source>
        <dbReference type="Google" id="ProtNLM"/>
    </source>
</evidence>
<sequence length="442" mass="49405">MAIGKLNYTNRGSEGPKLGLIVAKDLRKKAAKIHAQGKDDVAHRQSSPIELCLTGKNLTDEGLQHVIDGLADALSLHWSDDIPCFVLEELNLCDNGLTTRSLRALAPIIQYAAEDIKDLDLSRNKICVQSKEEAEDWRIFLQAFRKACSPRRLVFSENDLSGPSAFEILSQTYATHSPNGSNEPQGLRSIPYLVFSNVKLDDMGVLWLSYFLELHPLPKMLASPLRPGPMANTIASYEVETGCHGIIYSPNEQVSIFGRRLLAAAETARRKLTQEVPDEFSENTRPYRKLSATSISDLDSLRRKLQRASMDNGFHRVELWHTAVRVAAVSRALLCNREEEATFGLDKTLWYQIIGFAENPNGALDPMKFAKAFQFGTERDTLAEFRDIQGKSESHQIWHLLDATDCLSYDMVELEMVDPQSEHAAAVELATSEIFGRLSLGQ</sequence>
<gene>
    <name evidence="1" type="ORF">BT63DRAFT_4877</name>
</gene>
<dbReference type="Proteomes" id="UP000799302">
    <property type="component" value="Unassembled WGS sequence"/>
</dbReference>
<protein>
    <recommendedName>
        <fullName evidence="3">RNI-like protein</fullName>
    </recommendedName>
</protein>
<dbReference type="AlphaFoldDB" id="A0A6A6URW8"/>
<dbReference type="InterPro" id="IPR032675">
    <property type="entry name" value="LRR_dom_sf"/>
</dbReference>
<dbReference type="Gene3D" id="3.80.10.10">
    <property type="entry name" value="Ribonuclease Inhibitor"/>
    <property type="match status" value="1"/>
</dbReference>
<accession>A0A6A6URW8</accession>
<organism evidence="1 2">
    <name type="scientific">Microthyrium microscopicum</name>
    <dbReference type="NCBI Taxonomy" id="703497"/>
    <lineage>
        <taxon>Eukaryota</taxon>
        <taxon>Fungi</taxon>
        <taxon>Dikarya</taxon>
        <taxon>Ascomycota</taxon>
        <taxon>Pezizomycotina</taxon>
        <taxon>Dothideomycetes</taxon>
        <taxon>Dothideomycetes incertae sedis</taxon>
        <taxon>Microthyriales</taxon>
        <taxon>Microthyriaceae</taxon>
        <taxon>Microthyrium</taxon>
    </lineage>
</organism>
<name>A0A6A6URW8_9PEZI</name>
<evidence type="ECO:0000313" key="2">
    <source>
        <dbReference type="Proteomes" id="UP000799302"/>
    </source>
</evidence>
<dbReference type="EMBL" id="MU004230">
    <property type="protein sequence ID" value="KAF2674213.1"/>
    <property type="molecule type" value="Genomic_DNA"/>
</dbReference>
<evidence type="ECO:0000313" key="1">
    <source>
        <dbReference type="EMBL" id="KAF2674213.1"/>
    </source>
</evidence>
<proteinExistence type="predicted"/>
<dbReference type="SUPFAM" id="SSF52047">
    <property type="entry name" value="RNI-like"/>
    <property type="match status" value="1"/>
</dbReference>
<dbReference type="OrthoDB" id="9876299at2759"/>
<reference evidence="1" key="1">
    <citation type="journal article" date="2020" name="Stud. Mycol.">
        <title>101 Dothideomycetes genomes: a test case for predicting lifestyles and emergence of pathogens.</title>
        <authorList>
            <person name="Haridas S."/>
            <person name="Albert R."/>
            <person name="Binder M."/>
            <person name="Bloem J."/>
            <person name="Labutti K."/>
            <person name="Salamov A."/>
            <person name="Andreopoulos B."/>
            <person name="Baker S."/>
            <person name="Barry K."/>
            <person name="Bills G."/>
            <person name="Bluhm B."/>
            <person name="Cannon C."/>
            <person name="Castanera R."/>
            <person name="Culley D."/>
            <person name="Daum C."/>
            <person name="Ezra D."/>
            <person name="Gonzalez J."/>
            <person name="Henrissat B."/>
            <person name="Kuo A."/>
            <person name="Liang C."/>
            <person name="Lipzen A."/>
            <person name="Lutzoni F."/>
            <person name="Magnuson J."/>
            <person name="Mondo S."/>
            <person name="Nolan M."/>
            <person name="Ohm R."/>
            <person name="Pangilinan J."/>
            <person name="Park H.-J."/>
            <person name="Ramirez L."/>
            <person name="Alfaro M."/>
            <person name="Sun H."/>
            <person name="Tritt A."/>
            <person name="Yoshinaga Y."/>
            <person name="Zwiers L.-H."/>
            <person name="Turgeon B."/>
            <person name="Goodwin S."/>
            <person name="Spatafora J."/>
            <person name="Crous P."/>
            <person name="Grigoriev I."/>
        </authorList>
    </citation>
    <scope>NUCLEOTIDE SEQUENCE</scope>
    <source>
        <strain evidence="1">CBS 115976</strain>
    </source>
</reference>